<dbReference type="Proteomes" id="UP000002058">
    <property type="component" value="Unassembled WGS sequence"/>
</dbReference>
<evidence type="ECO:0000313" key="2">
    <source>
        <dbReference type="Proteomes" id="UP000002058"/>
    </source>
</evidence>
<dbReference type="InParanoid" id="C4JYY7"/>
<organism evidence="1 2">
    <name type="scientific">Uncinocarpus reesii (strain UAMH 1704)</name>
    <dbReference type="NCBI Taxonomy" id="336963"/>
    <lineage>
        <taxon>Eukaryota</taxon>
        <taxon>Fungi</taxon>
        <taxon>Dikarya</taxon>
        <taxon>Ascomycota</taxon>
        <taxon>Pezizomycotina</taxon>
        <taxon>Eurotiomycetes</taxon>
        <taxon>Eurotiomycetidae</taxon>
        <taxon>Onygenales</taxon>
        <taxon>Onygenaceae</taxon>
        <taxon>Uncinocarpus</taxon>
    </lineage>
</organism>
<gene>
    <name evidence="1" type="ORF">UREG_07388</name>
</gene>
<dbReference type="HOGENOM" id="CLU_010595_1_1_1"/>
<dbReference type="GeneID" id="8439989"/>
<evidence type="ECO:0000313" key="1">
    <source>
        <dbReference type="EMBL" id="EEP82523.1"/>
    </source>
</evidence>
<keyword evidence="2" id="KW-1185">Reference proteome</keyword>
<dbReference type="eggNOG" id="ENOG502QWIX">
    <property type="taxonomic scope" value="Eukaryota"/>
</dbReference>
<protein>
    <recommendedName>
        <fullName evidence="3">Methyltransferase type 11 domain-containing protein</fullName>
    </recommendedName>
</protein>
<dbReference type="OrthoDB" id="2013972at2759"/>
<dbReference type="RefSeq" id="XP_002582615.1">
    <property type="nucleotide sequence ID" value="XM_002582569.1"/>
</dbReference>
<reference evidence="2" key="1">
    <citation type="journal article" date="2009" name="Genome Res.">
        <title>Comparative genomic analyses of the human fungal pathogens Coccidioides and their relatives.</title>
        <authorList>
            <person name="Sharpton T.J."/>
            <person name="Stajich J.E."/>
            <person name="Rounsley S.D."/>
            <person name="Gardner M.J."/>
            <person name="Wortman J.R."/>
            <person name="Jordar V.S."/>
            <person name="Maiti R."/>
            <person name="Kodira C.D."/>
            <person name="Neafsey D.E."/>
            <person name="Zeng Q."/>
            <person name="Hung C.-Y."/>
            <person name="McMahan C."/>
            <person name="Muszewska A."/>
            <person name="Grynberg M."/>
            <person name="Mandel M.A."/>
            <person name="Kellner E.M."/>
            <person name="Barker B.M."/>
            <person name="Galgiani J.N."/>
            <person name="Orbach M.J."/>
            <person name="Kirkland T.N."/>
            <person name="Cole G.T."/>
            <person name="Henn M.R."/>
            <person name="Birren B.W."/>
            <person name="Taylor J.W."/>
        </authorList>
    </citation>
    <scope>NUCLEOTIDE SEQUENCE [LARGE SCALE GENOMIC DNA]</scope>
    <source>
        <strain evidence="2">UAMH 1704</strain>
    </source>
</reference>
<name>C4JYY7_UNCRE</name>
<sequence>MSVAEQRLEVDSEIDDADGFYYDDQLSSYTASVTKSVTNFPEENGRRYHAFCEGRYLIPNDERENNRLDHLHRMVLGNDLSPIQPSFVPPNVKFIVDDVEADWVYENSPFDFIHARSVELSIKNMPRLVSQAYRALKPGGWFECHGWDTRVQSFDGSTNGTSLDQFNQIVLDGFAKGGYYTRFEPDKMEQWYADAGFNKFHIRKYSIPLGTWPKDKGYVRILNFPVKESQKGANSEYAQKTLGASHLHQAEEGLEGMAMAVLTRLGQWKPEEVRIMVANVRMDFRNRRIHPVFNFYVCYGQRPE</sequence>
<dbReference type="OMA" id="TIHELML"/>
<proteinExistence type="predicted"/>
<dbReference type="KEGG" id="ure:UREG_07388"/>
<dbReference type="VEuPathDB" id="FungiDB:UREG_07388"/>
<accession>C4JYY7</accession>
<dbReference type="AlphaFoldDB" id="C4JYY7"/>
<dbReference type="GO" id="GO:0008168">
    <property type="term" value="F:methyltransferase activity"/>
    <property type="evidence" value="ECO:0007669"/>
    <property type="project" value="TreeGrafter"/>
</dbReference>
<dbReference type="Gene3D" id="3.40.50.150">
    <property type="entry name" value="Vaccinia Virus protein VP39"/>
    <property type="match status" value="1"/>
</dbReference>
<dbReference type="PANTHER" id="PTHR43591">
    <property type="entry name" value="METHYLTRANSFERASE"/>
    <property type="match status" value="1"/>
</dbReference>
<dbReference type="SUPFAM" id="SSF53335">
    <property type="entry name" value="S-adenosyl-L-methionine-dependent methyltransferases"/>
    <property type="match status" value="1"/>
</dbReference>
<dbReference type="InterPro" id="IPR029063">
    <property type="entry name" value="SAM-dependent_MTases_sf"/>
</dbReference>
<dbReference type="EMBL" id="CH476619">
    <property type="protein sequence ID" value="EEP82523.1"/>
    <property type="molecule type" value="Genomic_DNA"/>
</dbReference>
<dbReference type="PANTHER" id="PTHR43591:SF10">
    <property type="entry name" value="ABC TRANSMEMBRANE TYPE-1 DOMAIN-CONTAINING PROTEIN-RELATED"/>
    <property type="match status" value="1"/>
</dbReference>
<dbReference type="CDD" id="cd02440">
    <property type="entry name" value="AdoMet_MTases"/>
    <property type="match status" value="1"/>
</dbReference>
<dbReference type="Pfam" id="PF13489">
    <property type="entry name" value="Methyltransf_23"/>
    <property type="match status" value="1"/>
</dbReference>
<evidence type="ECO:0008006" key="3">
    <source>
        <dbReference type="Google" id="ProtNLM"/>
    </source>
</evidence>